<dbReference type="PANTHER" id="PTHR12110:SF41">
    <property type="entry name" value="INOSOSE DEHYDRATASE"/>
    <property type="match status" value="1"/>
</dbReference>
<dbReference type="InterPro" id="IPR050312">
    <property type="entry name" value="IolE/XylAMocC-like"/>
</dbReference>
<evidence type="ECO:0000313" key="3">
    <source>
        <dbReference type="Proteomes" id="UP000249915"/>
    </source>
</evidence>
<dbReference type="Proteomes" id="UP000249915">
    <property type="component" value="Unassembled WGS sequence"/>
</dbReference>
<comment type="caution">
    <text evidence="2">The sequence shown here is derived from an EMBL/GenBank/DDBJ whole genome shotgun (WGS) entry which is preliminary data.</text>
</comment>
<gene>
    <name evidence="2" type="ORF">BAY60_21400</name>
</gene>
<name>A0A2V4AQZ2_9PSEU</name>
<dbReference type="Gene3D" id="3.20.20.150">
    <property type="entry name" value="Divalent-metal-dependent TIM barrel enzymes"/>
    <property type="match status" value="1"/>
</dbReference>
<organism evidence="2 3">
    <name type="scientific">Prauserella muralis</name>
    <dbReference type="NCBI Taxonomy" id="588067"/>
    <lineage>
        <taxon>Bacteria</taxon>
        <taxon>Bacillati</taxon>
        <taxon>Actinomycetota</taxon>
        <taxon>Actinomycetes</taxon>
        <taxon>Pseudonocardiales</taxon>
        <taxon>Pseudonocardiaceae</taxon>
        <taxon>Prauserella</taxon>
    </lineage>
</organism>
<evidence type="ECO:0000259" key="1">
    <source>
        <dbReference type="Pfam" id="PF01261"/>
    </source>
</evidence>
<reference evidence="2 3" key="1">
    <citation type="submission" date="2016-07" db="EMBL/GenBank/DDBJ databases">
        <title>Draft genome sequence of Prauserella muralis DSM 45305, isolated from a mould-covered wall in an indoor environment.</title>
        <authorList>
            <person name="Ruckert C."/>
            <person name="Albersmeier A."/>
            <person name="Jiang C.-L."/>
            <person name="Jiang Y."/>
            <person name="Kalinowski J."/>
            <person name="Schneider O."/>
            <person name="Winkler A."/>
            <person name="Zotchev S.B."/>
        </authorList>
    </citation>
    <scope>NUCLEOTIDE SEQUENCE [LARGE SCALE GENOMIC DNA]</scope>
    <source>
        <strain evidence="2 3">DSM 45305</strain>
    </source>
</reference>
<accession>A0A2V4AQZ2</accession>
<dbReference type="SUPFAM" id="SSF51658">
    <property type="entry name" value="Xylose isomerase-like"/>
    <property type="match status" value="1"/>
</dbReference>
<evidence type="ECO:0000313" key="2">
    <source>
        <dbReference type="EMBL" id="PXY22928.1"/>
    </source>
</evidence>
<dbReference type="Pfam" id="PF01261">
    <property type="entry name" value="AP_endonuc_2"/>
    <property type="match status" value="1"/>
</dbReference>
<dbReference type="OrthoDB" id="9801426at2"/>
<dbReference type="PANTHER" id="PTHR12110">
    <property type="entry name" value="HYDROXYPYRUVATE ISOMERASE"/>
    <property type="match status" value="1"/>
</dbReference>
<keyword evidence="3" id="KW-1185">Reference proteome</keyword>
<dbReference type="InterPro" id="IPR036237">
    <property type="entry name" value="Xyl_isomerase-like_sf"/>
</dbReference>
<feature type="domain" description="Xylose isomerase-like TIM barrel" evidence="1">
    <location>
        <begin position="29"/>
        <end position="280"/>
    </location>
</feature>
<dbReference type="EMBL" id="MASW01000005">
    <property type="protein sequence ID" value="PXY22928.1"/>
    <property type="molecule type" value="Genomic_DNA"/>
</dbReference>
<proteinExistence type="predicted"/>
<sequence length="288" mass="31016">MSNPVGVHGLVWVGGWSPEQARRAVAGSAEAGFDLIELPALDPASFDVALTSRLLAEHGLSAVASLGLDDATDVSSEDPDVVRAGRRRLGHALALVRDLGGDYLGGVVYSKLGRYTAPVTARGWAHSVESIAWLADRARESGITVGVEICNRYETNVLNTVEQALAFIAETGRSNVVAHLDTYHMNIEERSMREPVLAAHRAGLLGYVHVGESHRGRLGTGTVDWDAFFGALREVGYPGAITFESFSSAVVHPALSSALSIWRDTWDDGMLLAREAREFLRQRLGQDG</sequence>
<dbReference type="InterPro" id="IPR013022">
    <property type="entry name" value="Xyl_isomerase-like_TIM-brl"/>
</dbReference>
<protein>
    <submittedName>
        <fullName evidence="2">Epimerase</fullName>
    </submittedName>
</protein>
<dbReference type="AlphaFoldDB" id="A0A2V4AQZ2"/>